<evidence type="ECO:0000313" key="2">
    <source>
        <dbReference type="EMBL" id="JAO05210.1"/>
    </source>
</evidence>
<feature type="compositionally biased region" description="Basic and acidic residues" evidence="1">
    <location>
        <begin position="57"/>
        <end position="96"/>
    </location>
</feature>
<feature type="non-terminal residue" evidence="2">
    <location>
        <position position="126"/>
    </location>
</feature>
<protein>
    <submittedName>
        <fullName evidence="2">PPUP9195</fullName>
    </submittedName>
</protein>
<name>A0A0S7EU61_9TELE</name>
<dbReference type="AlphaFoldDB" id="A0A0S7EU61"/>
<reference evidence="2" key="1">
    <citation type="submission" date="2014-12" db="EMBL/GenBank/DDBJ databases">
        <title>Parallel Evolution in Life History Adaptation Evident in the Tissue-Specific Poeciliopsis prolifica transcriptome.</title>
        <authorList>
            <person name="Jue N.K."/>
            <person name="Foley R.J."/>
            <person name="Obergfell C."/>
            <person name="Reznick D.N."/>
            <person name="O'Neill R.J."/>
            <person name="O'Neill M.J."/>
        </authorList>
    </citation>
    <scope>NUCLEOTIDE SEQUENCE</scope>
</reference>
<gene>
    <name evidence="2" type="primary">PPUP9195</name>
</gene>
<organism evidence="2">
    <name type="scientific">Poeciliopsis prolifica</name>
    <name type="common">blackstripe livebearer</name>
    <dbReference type="NCBI Taxonomy" id="188132"/>
    <lineage>
        <taxon>Eukaryota</taxon>
        <taxon>Metazoa</taxon>
        <taxon>Chordata</taxon>
        <taxon>Craniata</taxon>
        <taxon>Vertebrata</taxon>
        <taxon>Euteleostomi</taxon>
        <taxon>Actinopterygii</taxon>
        <taxon>Neopterygii</taxon>
        <taxon>Teleostei</taxon>
        <taxon>Neoteleostei</taxon>
        <taxon>Acanthomorphata</taxon>
        <taxon>Ovalentaria</taxon>
        <taxon>Atherinomorphae</taxon>
        <taxon>Cyprinodontiformes</taxon>
        <taxon>Poeciliidae</taxon>
        <taxon>Poeciliinae</taxon>
        <taxon>Poeciliopsis</taxon>
    </lineage>
</organism>
<accession>A0A0S7EU61</accession>
<feature type="region of interest" description="Disordered" evidence="1">
    <location>
        <begin position="1"/>
        <end position="96"/>
    </location>
</feature>
<evidence type="ECO:0000256" key="1">
    <source>
        <dbReference type="SAM" id="MobiDB-lite"/>
    </source>
</evidence>
<proteinExistence type="predicted"/>
<feature type="non-terminal residue" evidence="2">
    <location>
        <position position="1"/>
    </location>
</feature>
<dbReference type="EMBL" id="GBYX01476467">
    <property type="protein sequence ID" value="JAO05210.1"/>
    <property type="molecule type" value="Transcribed_RNA"/>
</dbReference>
<sequence length="126" mass="15309">TKYEGRKKTTVKEGGKWKKESTGENKVKVAKKLEKGRKDTRKTWRQDTTTQGWNHRKKEERTNIERDKSPYEKKEENDGRQQEWHDKERKEKESYAQKKEKIIEYVLESENTMFFLTFLFPTDPHL</sequence>
<feature type="compositionally biased region" description="Basic and acidic residues" evidence="1">
    <location>
        <begin position="1"/>
        <end position="45"/>
    </location>
</feature>